<name>A0A8B6CEF0_MYTGA</name>
<dbReference type="EMBL" id="UYJE01001591">
    <property type="protein sequence ID" value="VDI03376.1"/>
    <property type="molecule type" value="Genomic_DNA"/>
</dbReference>
<dbReference type="GO" id="GO:0016020">
    <property type="term" value="C:membrane"/>
    <property type="evidence" value="ECO:0007669"/>
    <property type="project" value="UniProtKB-SubCell"/>
</dbReference>
<evidence type="ECO:0000313" key="10">
    <source>
        <dbReference type="Proteomes" id="UP000596742"/>
    </source>
</evidence>
<evidence type="ECO:0000256" key="5">
    <source>
        <dbReference type="ARBA" id="ARBA00022692"/>
    </source>
</evidence>
<keyword evidence="5" id="KW-0812">Transmembrane</keyword>
<keyword evidence="10" id="KW-1185">Reference proteome</keyword>
<keyword evidence="7" id="KW-0472">Membrane</keyword>
<dbReference type="PANTHER" id="PTHR21461:SF69">
    <property type="entry name" value="GLYCOSYLTRANSFERASE FAMILY 92 PROTEIN"/>
    <property type="match status" value="1"/>
</dbReference>
<evidence type="ECO:0000256" key="7">
    <source>
        <dbReference type="ARBA" id="ARBA00023136"/>
    </source>
</evidence>
<sequence>MENNVSKRELNIAQKTYLIKDTLIDSLNVHREQGISIIENKNNNYKSNPYKQAISSNVYMYSAILIKDITQEFKGGGNIIIVNGWETMASLNKANFTCCFYGKDNTLFYIYSTRKTATFLNSGPYHSVQFECPVDFFSVTKVSVSDGPQYCVENKEYYIKVDTPMKSESGLAVCSKISYGKLDAKRLVEWFEVQRLLGVDKVLAYTYKLNTQAMNVLEYYESIGYAEIIRDFDFPFKEEYPRDAGDQNSHAWADLQVIMHDCQSRLCSYKYVAVLDKDEFLVPNITDYGFSLKRVF</sequence>
<evidence type="ECO:0000256" key="8">
    <source>
        <dbReference type="RuleBase" id="RU366017"/>
    </source>
</evidence>
<reference evidence="9" key="1">
    <citation type="submission" date="2018-11" db="EMBL/GenBank/DDBJ databases">
        <authorList>
            <person name="Alioto T."/>
            <person name="Alioto T."/>
        </authorList>
    </citation>
    <scope>NUCLEOTIDE SEQUENCE</scope>
</reference>
<evidence type="ECO:0000256" key="1">
    <source>
        <dbReference type="ARBA" id="ARBA00004167"/>
    </source>
</evidence>
<gene>
    <name evidence="9" type="ORF">MGAL_10B019142</name>
</gene>
<dbReference type="GO" id="GO:0016757">
    <property type="term" value="F:glycosyltransferase activity"/>
    <property type="evidence" value="ECO:0007669"/>
    <property type="project" value="UniProtKB-UniRule"/>
</dbReference>
<comment type="subcellular location">
    <subcellularLocation>
        <location evidence="1">Membrane</location>
        <topology evidence="1">Single-pass membrane protein</topology>
    </subcellularLocation>
</comment>
<dbReference type="AlphaFoldDB" id="A0A8B6CEF0"/>
<evidence type="ECO:0000256" key="3">
    <source>
        <dbReference type="ARBA" id="ARBA00022676"/>
    </source>
</evidence>
<evidence type="ECO:0000313" key="9">
    <source>
        <dbReference type="EMBL" id="VDI03376.1"/>
    </source>
</evidence>
<dbReference type="OrthoDB" id="6042617at2759"/>
<feature type="non-terminal residue" evidence="9">
    <location>
        <position position="296"/>
    </location>
</feature>
<evidence type="ECO:0000256" key="2">
    <source>
        <dbReference type="ARBA" id="ARBA00007647"/>
    </source>
</evidence>
<dbReference type="Proteomes" id="UP000596742">
    <property type="component" value="Unassembled WGS sequence"/>
</dbReference>
<organism evidence="9 10">
    <name type="scientific">Mytilus galloprovincialis</name>
    <name type="common">Mediterranean mussel</name>
    <dbReference type="NCBI Taxonomy" id="29158"/>
    <lineage>
        <taxon>Eukaryota</taxon>
        <taxon>Metazoa</taxon>
        <taxon>Spiralia</taxon>
        <taxon>Lophotrochozoa</taxon>
        <taxon>Mollusca</taxon>
        <taxon>Bivalvia</taxon>
        <taxon>Autobranchia</taxon>
        <taxon>Pteriomorphia</taxon>
        <taxon>Mytilida</taxon>
        <taxon>Mytiloidea</taxon>
        <taxon>Mytilidae</taxon>
        <taxon>Mytilinae</taxon>
        <taxon>Mytilus</taxon>
    </lineage>
</organism>
<dbReference type="PANTHER" id="PTHR21461">
    <property type="entry name" value="GLYCOSYLTRANSFERASE FAMILY 92 PROTEIN"/>
    <property type="match status" value="1"/>
</dbReference>
<dbReference type="InterPro" id="IPR008166">
    <property type="entry name" value="Glyco_transf_92"/>
</dbReference>
<evidence type="ECO:0000256" key="6">
    <source>
        <dbReference type="ARBA" id="ARBA00022989"/>
    </source>
</evidence>
<dbReference type="EC" id="2.4.1.-" evidence="8"/>
<comment type="caution">
    <text evidence="9">The sequence shown here is derived from an EMBL/GenBank/DDBJ whole genome shotgun (WGS) entry which is preliminary data.</text>
</comment>
<keyword evidence="4 8" id="KW-0808">Transferase</keyword>
<evidence type="ECO:0000256" key="4">
    <source>
        <dbReference type="ARBA" id="ARBA00022679"/>
    </source>
</evidence>
<protein>
    <recommendedName>
        <fullName evidence="8">Glycosyltransferase family 92 protein</fullName>
        <ecNumber evidence="8">2.4.1.-</ecNumber>
    </recommendedName>
</protein>
<proteinExistence type="inferred from homology"/>
<keyword evidence="6" id="KW-1133">Transmembrane helix</keyword>
<dbReference type="Pfam" id="PF01697">
    <property type="entry name" value="Glyco_transf_92"/>
    <property type="match status" value="1"/>
</dbReference>
<comment type="similarity">
    <text evidence="2 8">Belongs to the glycosyltransferase 92 family.</text>
</comment>
<keyword evidence="3 8" id="KW-0328">Glycosyltransferase</keyword>
<dbReference type="GO" id="GO:0005737">
    <property type="term" value="C:cytoplasm"/>
    <property type="evidence" value="ECO:0007669"/>
    <property type="project" value="TreeGrafter"/>
</dbReference>
<accession>A0A8B6CEF0</accession>